<evidence type="ECO:0000256" key="3">
    <source>
        <dbReference type="ARBA" id="ARBA00022840"/>
    </source>
</evidence>
<accession>A0A1I2JSF0</accession>
<dbReference type="InterPro" id="IPR003439">
    <property type="entry name" value="ABC_transporter-like_ATP-bd"/>
</dbReference>
<evidence type="ECO:0000259" key="4">
    <source>
        <dbReference type="PROSITE" id="PS50893"/>
    </source>
</evidence>
<proteinExistence type="predicted"/>
<dbReference type="PROSITE" id="PS50893">
    <property type="entry name" value="ABC_TRANSPORTER_2"/>
    <property type="match status" value="1"/>
</dbReference>
<dbReference type="InterPro" id="IPR017871">
    <property type="entry name" value="ABC_transporter-like_CS"/>
</dbReference>
<dbReference type="EMBL" id="FONY01000060">
    <property type="protein sequence ID" value="SFF56903.1"/>
    <property type="molecule type" value="Genomic_DNA"/>
</dbReference>
<dbReference type="PANTHER" id="PTHR42939:SF1">
    <property type="entry name" value="ABC TRANSPORTER ATP-BINDING PROTEIN ALBC-RELATED"/>
    <property type="match status" value="1"/>
</dbReference>
<protein>
    <submittedName>
        <fullName evidence="5">ABC-2 type transport system ATP-binding protein</fullName>
    </submittedName>
</protein>
<dbReference type="GO" id="GO:0005524">
    <property type="term" value="F:ATP binding"/>
    <property type="evidence" value="ECO:0007669"/>
    <property type="project" value="UniProtKB-KW"/>
</dbReference>
<sequence>MLEIKELIKKFGNKTVLNIPYLKIEKNESIGVVGNNGAGKTTLFRLLLDLLKADNGAILFDNKNITQTEDWKVHTGSFLEQGFLIPFLTTIEYFKFVSTLYKMQENVFQLQLEKYQDFLTKEITQNKRKYIRDFSQGNKVKIGIVAAMLSNPQLLILDEPFANLDPSSQIRLKSIIKDLVINHKTTVLISSHDLRHITDVSERIILIDEGKIIKDSPKSEKSLQELETYFINQIETI</sequence>
<name>A0A1I2JSF0_9BACT</name>
<gene>
    <name evidence="5" type="ORF">SAMN04488541_106020</name>
</gene>
<dbReference type="SUPFAM" id="SSF52540">
    <property type="entry name" value="P-loop containing nucleoside triphosphate hydrolases"/>
    <property type="match status" value="1"/>
</dbReference>
<feature type="domain" description="ABC transporter" evidence="4">
    <location>
        <begin position="2"/>
        <end position="234"/>
    </location>
</feature>
<dbReference type="InterPro" id="IPR051782">
    <property type="entry name" value="ABC_Transporter_VariousFunc"/>
</dbReference>
<evidence type="ECO:0000256" key="1">
    <source>
        <dbReference type="ARBA" id="ARBA00022448"/>
    </source>
</evidence>
<dbReference type="CDD" id="cd03230">
    <property type="entry name" value="ABC_DR_subfamily_A"/>
    <property type="match status" value="1"/>
</dbReference>
<dbReference type="InterPro" id="IPR003593">
    <property type="entry name" value="AAA+_ATPase"/>
</dbReference>
<keyword evidence="2" id="KW-0547">Nucleotide-binding</keyword>
<dbReference type="GO" id="GO:0016887">
    <property type="term" value="F:ATP hydrolysis activity"/>
    <property type="evidence" value="ECO:0007669"/>
    <property type="project" value="InterPro"/>
</dbReference>
<dbReference type="Proteomes" id="UP000199513">
    <property type="component" value="Unassembled WGS sequence"/>
</dbReference>
<dbReference type="SMART" id="SM00382">
    <property type="entry name" value="AAA"/>
    <property type="match status" value="1"/>
</dbReference>
<keyword evidence="6" id="KW-1185">Reference proteome</keyword>
<dbReference type="Pfam" id="PF00005">
    <property type="entry name" value="ABC_tran"/>
    <property type="match status" value="1"/>
</dbReference>
<dbReference type="PANTHER" id="PTHR42939">
    <property type="entry name" value="ABC TRANSPORTER ATP-BINDING PROTEIN ALBC-RELATED"/>
    <property type="match status" value="1"/>
</dbReference>
<dbReference type="AlphaFoldDB" id="A0A1I2JSF0"/>
<dbReference type="PROSITE" id="PS00211">
    <property type="entry name" value="ABC_TRANSPORTER_1"/>
    <property type="match status" value="1"/>
</dbReference>
<dbReference type="OrthoDB" id="977540at2"/>
<keyword evidence="1" id="KW-0813">Transport</keyword>
<evidence type="ECO:0000256" key="2">
    <source>
        <dbReference type="ARBA" id="ARBA00022741"/>
    </source>
</evidence>
<organism evidence="5 6">
    <name type="scientific">Thermoflexibacter ruber</name>
    <dbReference type="NCBI Taxonomy" id="1003"/>
    <lineage>
        <taxon>Bacteria</taxon>
        <taxon>Pseudomonadati</taxon>
        <taxon>Bacteroidota</taxon>
        <taxon>Cytophagia</taxon>
        <taxon>Cytophagales</taxon>
        <taxon>Thermoflexibacteraceae</taxon>
        <taxon>Thermoflexibacter</taxon>
    </lineage>
</organism>
<evidence type="ECO:0000313" key="6">
    <source>
        <dbReference type="Proteomes" id="UP000199513"/>
    </source>
</evidence>
<dbReference type="Gene3D" id="3.40.50.300">
    <property type="entry name" value="P-loop containing nucleotide triphosphate hydrolases"/>
    <property type="match status" value="1"/>
</dbReference>
<dbReference type="STRING" id="1003.SAMN04488541_106020"/>
<keyword evidence="3 5" id="KW-0067">ATP-binding</keyword>
<reference evidence="5 6" key="1">
    <citation type="submission" date="2016-10" db="EMBL/GenBank/DDBJ databases">
        <authorList>
            <person name="de Groot N.N."/>
        </authorList>
    </citation>
    <scope>NUCLEOTIDE SEQUENCE [LARGE SCALE GENOMIC DNA]</scope>
    <source>
        <strain>GEY</strain>
        <strain evidence="6">DSM 9560</strain>
    </source>
</reference>
<dbReference type="InterPro" id="IPR027417">
    <property type="entry name" value="P-loop_NTPase"/>
</dbReference>
<dbReference type="RefSeq" id="WP_091549368.1">
    <property type="nucleotide sequence ID" value="NZ_FONY01000060.1"/>
</dbReference>
<evidence type="ECO:0000313" key="5">
    <source>
        <dbReference type="EMBL" id="SFF56903.1"/>
    </source>
</evidence>